<comment type="caution">
    <text evidence="1">The sequence shown here is derived from an EMBL/GenBank/DDBJ whole genome shotgun (WGS) entry which is preliminary data.</text>
</comment>
<dbReference type="AlphaFoldDB" id="A0A3M7PVW4"/>
<reference evidence="1 2" key="1">
    <citation type="journal article" date="2018" name="Sci. Rep.">
        <title>Genomic signatures of local adaptation to the degree of environmental predictability in rotifers.</title>
        <authorList>
            <person name="Franch-Gras L."/>
            <person name="Hahn C."/>
            <person name="Garcia-Roger E.M."/>
            <person name="Carmona M.J."/>
            <person name="Serra M."/>
            <person name="Gomez A."/>
        </authorList>
    </citation>
    <scope>NUCLEOTIDE SEQUENCE [LARGE SCALE GENOMIC DNA]</scope>
    <source>
        <strain evidence="1">HYR1</strain>
    </source>
</reference>
<keyword evidence="2" id="KW-1185">Reference proteome</keyword>
<organism evidence="1 2">
    <name type="scientific">Brachionus plicatilis</name>
    <name type="common">Marine rotifer</name>
    <name type="synonym">Brachionus muelleri</name>
    <dbReference type="NCBI Taxonomy" id="10195"/>
    <lineage>
        <taxon>Eukaryota</taxon>
        <taxon>Metazoa</taxon>
        <taxon>Spiralia</taxon>
        <taxon>Gnathifera</taxon>
        <taxon>Rotifera</taxon>
        <taxon>Eurotatoria</taxon>
        <taxon>Monogononta</taxon>
        <taxon>Pseudotrocha</taxon>
        <taxon>Ploima</taxon>
        <taxon>Brachionidae</taxon>
        <taxon>Brachionus</taxon>
    </lineage>
</organism>
<sequence>MSGAVYDERPTCFLGKGATITMPMPSPCLDEKIEGWHSNQINFLKSNFVRQRKQAHIGIEVPSKKELQ</sequence>
<proteinExistence type="predicted"/>
<evidence type="ECO:0000313" key="1">
    <source>
        <dbReference type="EMBL" id="RNA03247.1"/>
    </source>
</evidence>
<accession>A0A3M7PVW4</accession>
<name>A0A3M7PVW4_BRAPC</name>
<dbReference type="Proteomes" id="UP000276133">
    <property type="component" value="Unassembled WGS sequence"/>
</dbReference>
<protein>
    <submittedName>
        <fullName evidence="1">Uncharacterized protein</fullName>
    </submittedName>
</protein>
<gene>
    <name evidence="1" type="ORF">BpHYR1_032029</name>
</gene>
<evidence type="ECO:0000313" key="2">
    <source>
        <dbReference type="Proteomes" id="UP000276133"/>
    </source>
</evidence>
<dbReference type="EMBL" id="REGN01008563">
    <property type="protein sequence ID" value="RNA03247.1"/>
    <property type="molecule type" value="Genomic_DNA"/>
</dbReference>